<dbReference type="EMBL" id="CAJZBQ010000018">
    <property type="protein sequence ID" value="CAG9317299.1"/>
    <property type="molecule type" value="Genomic_DNA"/>
</dbReference>
<sequence>MRLSASRRHQLHYQRSQKLVKKLITEKLKRSINLSQCKTELIFSSENIPQVNYSNTINSKNSILILSALIVIIVFLSLLKLWNDDVMSLRRQNELLLETEIDQCRRDYERNRCDTELRIPMAEEYCREKEKCLKLKANHKMLESNLYATLLGEVINSFIETLSWKSIFFFSFVLIGCILLWLYIPKHKKSTSTKD</sequence>
<keyword evidence="1" id="KW-1133">Transmembrane helix</keyword>
<feature type="transmembrane region" description="Helical" evidence="1">
    <location>
        <begin position="63"/>
        <end position="82"/>
    </location>
</feature>
<dbReference type="GO" id="GO:0031965">
    <property type="term" value="C:nuclear membrane"/>
    <property type="evidence" value="ECO:0007669"/>
    <property type="project" value="InterPro"/>
</dbReference>
<accession>A0AAU9ITF2</accession>
<dbReference type="SMART" id="SM01042">
    <property type="entry name" value="Brr6_like_C_C"/>
    <property type="match status" value="1"/>
</dbReference>
<dbReference type="AlphaFoldDB" id="A0AAU9ITF2"/>
<dbReference type="GO" id="GO:0006998">
    <property type="term" value="P:nuclear envelope organization"/>
    <property type="evidence" value="ECO:0007669"/>
    <property type="project" value="InterPro"/>
</dbReference>
<proteinExistence type="predicted"/>
<dbReference type="InterPro" id="IPR040202">
    <property type="entry name" value="Brl1/Brr6"/>
</dbReference>
<dbReference type="Pfam" id="PF10104">
    <property type="entry name" value="Brr6_like_C_C"/>
    <property type="match status" value="1"/>
</dbReference>
<evidence type="ECO:0000256" key="1">
    <source>
        <dbReference type="SAM" id="Phobius"/>
    </source>
</evidence>
<feature type="domain" description="Brl1/Brr6" evidence="2">
    <location>
        <begin position="61"/>
        <end position="184"/>
    </location>
</feature>
<dbReference type="Proteomes" id="UP001162131">
    <property type="component" value="Unassembled WGS sequence"/>
</dbReference>
<dbReference type="PANTHER" id="PTHR28136">
    <property type="entry name" value="NUCLEUS EXPORT PROTEIN BRR6"/>
    <property type="match status" value="1"/>
</dbReference>
<comment type="caution">
    <text evidence="3">The sequence shown here is derived from an EMBL/GenBank/DDBJ whole genome shotgun (WGS) entry which is preliminary data.</text>
</comment>
<dbReference type="InterPro" id="IPR018767">
    <property type="entry name" value="Brl1/Brr6_dom"/>
</dbReference>
<protein>
    <recommendedName>
        <fullName evidence="2">Brl1/Brr6 domain-containing protein</fullName>
    </recommendedName>
</protein>
<organism evidence="3 4">
    <name type="scientific">Blepharisma stoltei</name>
    <dbReference type="NCBI Taxonomy" id="1481888"/>
    <lineage>
        <taxon>Eukaryota</taxon>
        <taxon>Sar</taxon>
        <taxon>Alveolata</taxon>
        <taxon>Ciliophora</taxon>
        <taxon>Postciliodesmatophora</taxon>
        <taxon>Heterotrichea</taxon>
        <taxon>Heterotrichida</taxon>
        <taxon>Blepharismidae</taxon>
        <taxon>Blepharisma</taxon>
    </lineage>
</organism>
<feature type="transmembrane region" description="Helical" evidence="1">
    <location>
        <begin position="166"/>
        <end position="184"/>
    </location>
</feature>
<evidence type="ECO:0000313" key="4">
    <source>
        <dbReference type="Proteomes" id="UP001162131"/>
    </source>
</evidence>
<dbReference type="GO" id="GO:0055088">
    <property type="term" value="P:lipid homeostasis"/>
    <property type="evidence" value="ECO:0007669"/>
    <property type="project" value="InterPro"/>
</dbReference>
<evidence type="ECO:0000313" key="3">
    <source>
        <dbReference type="EMBL" id="CAG9317299.1"/>
    </source>
</evidence>
<name>A0AAU9ITF2_9CILI</name>
<evidence type="ECO:0000259" key="2">
    <source>
        <dbReference type="SMART" id="SM01042"/>
    </source>
</evidence>
<reference evidence="3" key="1">
    <citation type="submission" date="2021-09" db="EMBL/GenBank/DDBJ databases">
        <authorList>
            <consortium name="AG Swart"/>
            <person name="Singh M."/>
            <person name="Singh A."/>
            <person name="Seah K."/>
            <person name="Emmerich C."/>
        </authorList>
    </citation>
    <scope>NUCLEOTIDE SEQUENCE</scope>
    <source>
        <strain evidence="3">ATCC30299</strain>
    </source>
</reference>
<keyword evidence="1" id="KW-0472">Membrane</keyword>
<keyword evidence="4" id="KW-1185">Reference proteome</keyword>
<keyword evidence="1" id="KW-0812">Transmembrane</keyword>
<dbReference type="PANTHER" id="PTHR28136:SF1">
    <property type="entry name" value="NUCLEUS EXPORT PROTEIN BRL1"/>
    <property type="match status" value="1"/>
</dbReference>
<gene>
    <name evidence="3" type="ORF">BSTOLATCC_MIC18551</name>
</gene>